<gene>
    <name evidence="2" type="ORF">DL239_20225</name>
</gene>
<keyword evidence="2" id="KW-0378">Hydrolase</keyword>
<keyword evidence="2" id="KW-0255">Endonuclease</keyword>
<proteinExistence type="predicted"/>
<comment type="caution">
    <text evidence="2">The sequence shown here is derived from an EMBL/GenBank/DDBJ whole genome shotgun (WGS) entry which is preliminary data.</text>
</comment>
<dbReference type="EMBL" id="QHLQ01000034">
    <property type="protein sequence ID" value="NIZ63298.1"/>
    <property type="molecule type" value="Genomic_DNA"/>
</dbReference>
<evidence type="ECO:0000256" key="1">
    <source>
        <dbReference type="SAM" id="MobiDB-lite"/>
    </source>
</evidence>
<name>A0ABX0WEM0_9RHOB</name>
<evidence type="ECO:0000313" key="2">
    <source>
        <dbReference type="EMBL" id="NIZ63298.1"/>
    </source>
</evidence>
<sequence>MGRLKAVQPRLGAAPSRLRQAPSTEKDRNLQRRADQPWRSLYGLARWQKLRYACLMRDGWKCQQTGVVLMGKYPAPTSPVGDHIIPAHVFWFDGRQHLFWDPDNIQSVSKAYHDSEKQRLEKSGRF</sequence>
<keyword evidence="2" id="KW-0540">Nuclease</keyword>
<keyword evidence="3" id="KW-1185">Reference proteome</keyword>
<protein>
    <submittedName>
        <fullName evidence="2">Endonuclease</fullName>
    </submittedName>
</protein>
<dbReference type="RefSeq" id="WP_167685890.1">
    <property type="nucleotide sequence ID" value="NZ_QHLQ01000034.1"/>
</dbReference>
<dbReference type="GO" id="GO:0004519">
    <property type="term" value="F:endonuclease activity"/>
    <property type="evidence" value="ECO:0007669"/>
    <property type="project" value="UniProtKB-KW"/>
</dbReference>
<dbReference type="Proteomes" id="UP001429564">
    <property type="component" value="Unassembled WGS sequence"/>
</dbReference>
<feature type="region of interest" description="Disordered" evidence="1">
    <location>
        <begin position="1"/>
        <end position="32"/>
    </location>
</feature>
<reference evidence="2 3" key="1">
    <citation type="submission" date="2018-05" db="EMBL/GenBank/DDBJ databases">
        <authorList>
            <person name="Zhang Y.-J."/>
        </authorList>
    </citation>
    <scope>NUCLEOTIDE SEQUENCE [LARGE SCALE GENOMIC DNA]</scope>
    <source>
        <strain evidence="2 3">CY04</strain>
    </source>
</reference>
<evidence type="ECO:0000313" key="3">
    <source>
        <dbReference type="Proteomes" id="UP001429564"/>
    </source>
</evidence>
<organism evidence="2 3">
    <name type="scientific">Parasedimentitalea denitrificans</name>
    <dbReference type="NCBI Taxonomy" id="2211118"/>
    <lineage>
        <taxon>Bacteria</taxon>
        <taxon>Pseudomonadati</taxon>
        <taxon>Pseudomonadota</taxon>
        <taxon>Alphaproteobacteria</taxon>
        <taxon>Rhodobacterales</taxon>
        <taxon>Paracoccaceae</taxon>
        <taxon>Parasedimentitalea</taxon>
    </lineage>
</organism>
<accession>A0ABX0WEM0</accession>